<dbReference type="InterPro" id="IPR051504">
    <property type="entry name" value="Plant_metabolite_acyltrans"/>
</dbReference>
<dbReference type="Proteomes" id="UP001652600">
    <property type="component" value="Chromosome 6"/>
</dbReference>
<dbReference type="Pfam" id="PF02458">
    <property type="entry name" value="Transferase"/>
    <property type="match status" value="1"/>
</dbReference>
<keyword evidence="1" id="KW-0808">Transferase</keyword>
<dbReference type="Gene3D" id="3.30.559.10">
    <property type="entry name" value="Chloramphenicol acetyltransferase-like domain"/>
    <property type="match status" value="2"/>
</dbReference>
<dbReference type="InterPro" id="IPR023213">
    <property type="entry name" value="CAT-like_dom_sf"/>
</dbReference>
<gene>
    <name evidence="4" type="primary">LOC103503024</name>
</gene>
<dbReference type="SUPFAM" id="SSF52777">
    <property type="entry name" value="CoA-dependent acyltransferases"/>
    <property type="match status" value="2"/>
</dbReference>
<dbReference type="RefSeq" id="XP_008465393.2">
    <property type="nucleotide sequence ID" value="XM_008467171.2"/>
</dbReference>
<name>A0A1S3CNS2_CUCME</name>
<proteinExistence type="predicted"/>
<evidence type="ECO:0000256" key="1">
    <source>
        <dbReference type="ARBA" id="ARBA00022679"/>
    </source>
</evidence>
<dbReference type="FunCoup" id="A0A1S3CNS2">
    <property type="interactions" value="284"/>
</dbReference>
<protein>
    <submittedName>
        <fullName evidence="4">Phenolic glucoside malonyltransferase 1-like</fullName>
    </submittedName>
</protein>
<accession>A0A1S3CNS2</accession>
<keyword evidence="3" id="KW-1185">Reference proteome</keyword>
<dbReference type="AlphaFoldDB" id="A0A1S3CNS2"/>
<reference evidence="4" key="1">
    <citation type="submission" date="2025-08" db="UniProtKB">
        <authorList>
            <consortium name="RefSeq"/>
        </authorList>
    </citation>
    <scope>IDENTIFICATION</scope>
    <source>
        <tissue evidence="4">Stem</tissue>
    </source>
</reference>
<dbReference type="PANTHER" id="PTHR31625">
    <property type="match status" value="1"/>
</dbReference>
<dbReference type="InParanoid" id="A0A1S3CNS2"/>
<dbReference type="GO" id="GO:0016747">
    <property type="term" value="F:acyltransferase activity, transferring groups other than amino-acyl groups"/>
    <property type="evidence" value="ECO:0007669"/>
    <property type="project" value="UniProtKB-ARBA"/>
</dbReference>
<organism evidence="3 4">
    <name type="scientific">Cucumis melo</name>
    <name type="common">Muskmelon</name>
    <dbReference type="NCBI Taxonomy" id="3656"/>
    <lineage>
        <taxon>Eukaryota</taxon>
        <taxon>Viridiplantae</taxon>
        <taxon>Streptophyta</taxon>
        <taxon>Embryophyta</taxon>
        <taxon>Tracheophyta</taxon>
        <taxon>Spermatophyta</taxon>
        <taxon>Magnoliopsida</taxon>
        <taxon>eudicotyledons</taxon>
        <taxon>Gunneridae</taxon>
        <taxon>Pentapetalae</taxon>
        <taxon>rosids</taxon>
        <taxon>fabids</taxon>
        <taxon>Cucurbitales</taxon>
        <taxon>Cucurbitaceae</taxon>
        <taxon>Benincaseae</taxon>
        <taxon>Cucumis</taxon>
    </lineage>
</organism>
<evidence type="ECO:0000313" key="3">
    <source>
        <dbReference type="Proteomes" id="UP001652600"/>
    </source>
</evidence>
<sequence>MWFVLFKFTAHHISSQLFNHMLHRDRKLNKQLPQQFMATDHGSTAIKVLEICTVAPPPGSTVPATLPLTFFDILWFRFPPVERLFFYKSPVPFHVIVSNLKKSLSLVLQHYLPLAGAIVWPENSPKPAVETAAGDGIVLTVAESDDDFDHLVGDGLREEAKLQPLVAELAAEEERAAVVAVQVTWFGNGRFSIGITSHHAILDGRSSTSFMKSWAGLCKNLVGGGDIFFPAAETMPFYDRSVVTDNVGLEAIYLECWLAHEGPNNRSLKFWDVKTPPDLFRGTFKLSPQDIQKLKQHVLKHRNPVQPPPHISTYTVAMGYTWVCASAVADEEISIGVTMDARGRVYPPLPATYFGNCVVGRSTALERGKLLGENGVIAAVETISEMIKSLKEEGPLKGAENWVLLMTQTVVNNDYKLISTAGSPRFEVYSVDFGWGKPEKVEVVSINRTGAVCISESRNGGGVELGWTAKRDVMENFAKLFAEGLQQL</sequence>
<keyword evidence="2" id="KW-0012">Acyltransferase</keyword>
<dbReference type="eggNOG" id="ENOG502QPXT">
    <property type="taxonomic scope" value="Eukaryota"/>
</dbReference>
<evidence type="ECO:0000256" key="2">
    <source>
        <dbReference type="ARBA" id="ARBA00023315"/>
    </source>
</evidence>
<evidence type="ECO:0000313" key="4">
    <source>
        <dbReference type="RefSeq" id="XP_008465393.2"/>
    </source>
</evidence>
<dbReference type="KEGG" id="cmo:103503024"/>
<dbReference type="GeneID" id="103503024"/>